<dbReference type="SUPFAM" id="SSF55729">
    <property type="entry name" value="Acyl-CoA N-acyltransferases (Nat)"/>
    <property type="match status" value="1"/>
</dbReference>
<evidence type="ECO:0000313" key="4">
    <source>
        <dbReference type="EMBL" id="THJ34311.1"/>
    </source>
</evidence>
<protein>
    <submittedName>
        <fullName evidence="4">GNAT family N-acetyltransferase</fullName>
    </submittedName>
</protein>
<dbReference type="InterPro" id="IPR000182">
    <property type="entry name" value="GNAT_dom"/>
</dbReference>
<dbReference type="PANTHER" id="PTHR10545:SF42">
    <property type="entry name" value="ACETYLTRANSFERASE"/>
    <property type="match status" value="1"/>
</dbReference>
<proteinExistence type="predicted"/>
<evidence type="ECO:0000259" key="3">
    <source>
        <dbReference type="PROSITE" id="PS51186"/>
    </source>
</evidence>
<comment type="caution">
    <text evidence="4">The sequence shown here is derived from an EMBL/GenBank/DDBJ whole genome shotgun (WGS) entry which is preliminary data.</text>
</comment>
<accession>A0A4S5BTB5</accession>
<keyword evidence="5" id="KW-1185">Reference proteome</keyword>
<keyword evidence="1 4" id="KW-0808">Transferase</keyword>
<dbReference type="Pfam" id="PF00583">
    <property type="entry name" value="Acetyltransf_1"/>
    <property type="match status" value="1"/>
</dbReference>
<dbReference type="Proteomes" id="UP000306236">
    <property type="component" value="Unassembled WGS sequence"/>
</dbReference>
<evidence type="ECO:0000256" key="1">
    <source>
        <dbReference type="ARBA" id="ARBA00022679"/>
    </source>
</evidence>
<dbReference type="AlphaFoldDB" id="A0A4S5BTB5"/>
<dbReference type="PROSITE" id="PS51186">
    <property type="entry name" value="GNAT"/>
    <property type="match status" value="1"/>
</dbReference>
<dbReference type="OrthoDB" id="5295305at2"/>
<reference evidence="4 5" key="1">
    <citation type="submission" date="2019-04" db="EMBL/GenBank/DDBJ databases">
        <title>Lampropedia sp YIM MLB12 draf genome.</title>
        <authorList>
            <person name="Wang Y.-X."/>
        </authorList>
    </citation>
    <scope>NUCLEOTIDE SEQUENCE [LARGE SCALE GENOMIC DNA]</scope>
    <source>
        <strain evidence="4 5">YIM MLB12</strain>
    </source>
</reference>
<gene>
    <name evidence="4" type="ORF">E8K88_07285</name>
</gene>
<dbReference type="EMBL" id="SSWX01000007">
    <property type="protein sequence ID" value="THJ34311.1"/>
    <property type="molecule type" value="Genomic_DNA"/>
</dbReference>
<dbReference type="Gene3D" id="3.40.630.30">
    <property type="match status" value="1"/>
</dbReference>
<organism evidence="4 5">
    <name type="scientific">Lampropedia aestuarii</name>
    <dbReference type="NCBI Taxonomy" id="2562762"/>
    <lineage>
        <taxon>Bacteria</taxon>
        <taxon>Pseudomonadati</taxon>
        <taxon>Pseudomonadota</taxon>
        <taxon>Betaproteobacteria</taxon>
        <taxon>Burkholderiales</taxon>
        <taxon>Comamonadaceae</taxon>
        <taxon>Lampropedia</taxon>
    </lineage>
</organism>
<keyword evidence="2" id="KW-0012">Acyltransferase</keyword>
<evidence type="ECO:0000256" key="2">
    <source>
        <dbReference type="ARBA" id="ARBA00023315"/>
    </source>
</evidence>
<feature type="domain" description="N-acetyltransferase" evidence="3">
    <location>
        <begin position="4"/>
        <end position="149"/>
    </location>
</feature>
<dbReference type="CDD" id="cd04301">
    <property type="entry name" value="NAT_SF"/>
    <property type="match status" value="1"/>
</dbReference>
<dbReference type="RefSeq" id="WP_136405986.1">
    <property type="nucleotide sequence ID" value="NZ_SSWX01000007.1"/>
</dbReference>
<sequence length="149" mass="16612">MNSIEIRAIGLQDQAQWQVLFSQYAQFYKVAINDTILARSWAWLHDTSHPLQALVAVSAAHGLVGLAHFRACPDALIGQDIGYLDDLFVAAEHRGAGIARRLIEGVQAIAQAQQWPLVRWVTASDNHTAQRLYDSLAERTTWLTYDLSA</sequence>
<dbReference type="InterPro" id="IPR016181">
    <property type="entry name" value="Acyl_CoA_acyltransferase"/>
</dbReference>
<dbReference type="GO" id="GO:0008080">
    <property type="term" value="F:N-acetyltransferase activity"/>
    <property type="evidence" value="ECO:0007669"/>
    <property type="project" value="TreeGrafter"/>
</dbReference>
<name>A0A4S5BTB5_9BURK</name>
<dbReference type="InterPro" id="IPR051016">
    <property type="entry name" value="Diverse_Substrate_AcTransf"/>
</dbReference>
<dbReference type="PANTHER" id="PTHR10545">
    <property type="entry name" value="DIAMINE N-ACETYLTRANSFERASE"/>
    <property type="match status" value="1"/>
</dbReference>
<evidence type="ECO:0000313" key="5">
    <source>
        <dbReference type="Proteomes" id="UP000306236"/>
    </source>
</evidence>